<comment type="caution">
    <text evidence="1">The sequence shown here is derived from an EMBL/GenBank/DDBJ whole genome shotgun (WGS) entry which is preliminary data.</text>
</comment>
<sequence length="99" mass="10734">MATSAGSVHLENKRGLEMTITNCSVVVGEKECTEHLTGRTPHHTCPTIEDKVLPLLKGEPNQHILTTSQPAGCDRKLALLALQDTLPRSTFHRGIGNLP</sequence>
<proteinExistence type="predicted"/>
<dbReference type="AlphaFoldDB" id="A0A5B7DXX1"/>
<accession>A0A5B7DXX1</accession>
<dbReference type="Proteomes" id="UP000324222">
    <property type="component" value="Unassembled WGS sequence"/>
</dbReference>
<organism evidence="1 2">
    <name type="scientific">Portunus trituberculatus</name>
    <name type="common">Swimming crab</name>
    <name type="synonym">Neptunus trituberculatus</name>
    <dbReference type="NCBI Taxonomy" id="210409"/>
    <lineage>
        <taxon>Eukaryota</taxon>
        <taxon>Metazoa</taxon>
        <taxon>Ecdysozoa</taxon>
        <taxon>Arthropoda</taxon>
        <taxon>Crustacea</taxon>
        <taxon>Multicrustacea</taxon>
        <taxon>Malacostraca</taxon>
        <taxon>Eumalacostraca</taxon>
        <taxon>Eucarida</taxon>
        <taxon>Decapoda</taxon>
        <taxon>Pleocyemata</taxon>
        <taxon>Brachyura</taxon>
        <taxon>Eubrachyura</taxon>
        <taxon>Portunoidea</taxon>
        <taxon>Portunidae</taxon>
        <taxon>Portuninae</taxon>
        <taxon>Portunus</taxon>
    </lineage>
</organism>
<protein>
    <submittedName>
        <fullName evidence="1">Uncharacterized protein</fullName>
    </submittedName>
</protein>
<dbReference type="EMBL" id="VSRR010001584">
    <property type="protein sequence ID" value="MPC26308.1"/>
    <property type="molecule type" value="Genomic_DNA"/>
</dbReference>
<evidence type="ECO:0000313" key="1">
    <source>
        <dbReference type="EMBL" id="MPC26308.1"/>
    </source>
</evidence>
<evidence type="ECO:0000313" key="2">
    <source>
        <dbReference type="Proteomes" id="UP000324222"/>
    </source>
</evidence>
<gene>
    <name evidence="1" type="ORF">E2C01_019444</name>
</gene>
<name>A0A5B7DXX1_PORTR</name>
<reference evidence="1 2" key="1">
    <citation type="submission" date="2019-05" db="EMBL/GenBank/DDBJ databases">
        <title>Another draft genome of Portunus trituberculatus and its Hox gene families provides insights of decapod evolution.</title>
        <authorList>
            <person name="Jeong J.-H."/>
            <person name="Song I."/>
            <person name="Kim S."/>
            <person name="Choi T."/>
            <person name="Kim D."/>
            <person name="Ryu S."/>
            <person name="Kim W."/>
        </authorList>
    </citation>
    <scope>NUCLEOTIDE SEQUENCE [LARGE SCALE GENOMIC DNA]</scope>
    <source>
        <tissue evidence="1">Muscle</tissue>
    </source>
</reference>
<keyword evidence="2" id="KW-1185">Reference proteome</keyword>